<reference evidence="1" key="1">
    <citation type="journal article" date="2014" name="Genome Announc.">
        <title>Draft Genome Sequences of Marine Flavobacterium Nonlabens Strains NR17, NR24, NR27, NR32, NR33, and Ara13.</title>
        <authorList>
            <person name="Nakanishi M."/>
            <person name="Meirelles P."/>
            <person name="Suzuki R."/>
            <person name="Takatani N."/>
            <person name="Mino S."/>
            <person name="Suda W."/>
            <person name="Oshima K."/>
            <person name="Hattori M."/>
            <person name="Ohkuma M."/>
            <person name="Hosokawa M."/>
            <person name="Miyashita K."/>
            <person name="Thompson F.L."/>
            <person name="Niwa A."/>
            <person name="Sawabe T."/>
            <person name="Sawabe T."/>
        </authorList>
    </citation>
    <scope>NUCLEOTIDE SEQUENCE [LARGE SCALE GENOMIC DNA]</scope>
    <source>
        <strain evidence="1">JCM 19294</strain>
    </source>
</reference>
<name>A0A090Q282_9FLAO</name>
<dbReference type="EMBL" id="BBML01000002">
    <property type="protein sequence ID" value="GAK96297.1"/>
    <property type="molecule type" value="Genomic_DNA"/>
</dbReference>
<keyword evidence="2" id="KW-1185">Reference proteome</keyword>
<sequence>MKLKELPGSILEAFRLRSTSVANLIKNQEQVIPAIVSLTSIPSRLSTLDLTIRSMMRQKYAPEKVVLWLNDDLKNSLPKKLAKLQGPFFQIEYVPYTFSHRKLIHSLKKFPEKIIITCDDDVMYQDDTIKKLWDFHLKYPDNIIGNRCRKMTYENNRVNSYSQWPFIHDVKEQSIHNMPVGAFCVLYPSNSLHEDVHNVTLFNELAPKADDLWFKAMALKNGVLSLQNENYPDIPIPIARTQKVALKKENKGKDFNRVQWQRICDYYNWNPTAIETLI</sequence>
<dbReference type="InterPro" id="IPR029044">
    <property type="entry name" value="Nucleotide-diphossugar_trans"/>
</dbReference>
<dbReference type="Proteomes" id="UP000029221">
    <property type="component" value="Unassembled WGS sequence"/>
</dbReference>
<gene>
    <name evidence="1" type="ORF">JCM19294_1810</name>
</gene>
<proteinExistence type="predicted"/>
<evidence type="ECO:0000313" key="2">
    <source>
        <dbReference type="Proteomes" id="UP000029221"/>
    </source>
</evidence>
<protein>
    <submittedName>
        <fullName evidence="1">Putative glycosyltransferase</fullName>
    </submittedName>
</protein>
<accession>A0A090Q282</accession>
<organism evidence="1 2">
    <name type="scientific">Nonlabens tegetincola</name>
    <dbReference type="NCBI Taxonomy" id="323273"/>
    <lineage>
        <taxon>Bacteria</taxon>
        <taxon>Pseudomonadati</taxon>
        <taxon>Bacteroidota</taxon>
        <taxon>Flavobacteriia</taxon>
        <taxon>Flavobacteriales</taxon>
        <taxon>Flavobacteriaceae</taxon>
        <taxon>Nonlabens</taxon>
    </lineage>
</organism>
<dbReference type="AlphaFoldDB" id="A0A090Q282"/>
<keyword evidence="1" id="KW-0808">Transferase</keyword>
<dbReference type="RefSeq" id="WP_042277520.1">
    <property type="nucleotide sequence ID" value="NZ_BBML01000002.1"/>
</dbReference>
<comment type="caution">
    <text evidence="1">The sequence shown here is derived from an EMBL/GenBank/DDBJ whole genome shotgun (WGS) entry which is preliminary data.</text>
</comment>
<dbReference type="Gene3D" id="3.90.550.10">
    <property type="entry name" value="Spore Coat Polysaccharide Biosynthesis Protein SpsA, Chain A"/>
    <property type="match status" value="1"/>
</dbReference>
<dbReference type="GO" id="GO:0016740">
    <property type="term" value="F:transferase activity"/>
    <property type="evidence" value="ECO:0007669"/>
    <property type="project" value="UniProtKB-KW"/>
</dbReference>
<evidence type="ECO:0000313" key="1">
    <source>
        <dbReference type="EMBL" id="GAK96297.1"/>
    </source>
</evidence>
<dbReference type="eggNOG" id="COG0463">
    <property type="taxonomic scope" value="Bacteria"/>
</dbReference>
<dbReference type="SUPFAM" id="SSF53448">
    <property type="entry name" value="Nucleotide-diphospho-sugar transferases"/>
    <property type="match status" value="1"/>
</dbReference>
<dbReference type="STRING" id="319236.BST91_08685"/>